<evidence type="ECO:0000256" key="1">
    <source>
        <dbReference type="SAM" id="MobiDB-lite"/>
    </source>
</evidence>
<protein>
    <submittedName>
        <fullName evidence="3">Uncharacterized protein</fullName>
    </submittedName>
</protein>
<dbReference type="Proteomes" id="UP000007813">
    <property type="component" value="Unassembled WGS sequence"/>
</dbReference>
<dbReference type="RefSeq" id="WP_009376964.1">
    <property type="nucleotide sequence ID" value="NZ_ALJD01000009.1"/>
</dbReference>
<dbReference type="AlphaFoldDB" id="J3EUN6"/>
<accession>J3EUN6</accession>
<keyword evidence="2" id="KW-1133">Transmembrane helix</keyword>
<keyword evidence="2" id="KW-0472">Membrane</keyword>
<gene>
    <name evidence="3" type="ORF">HSB1_35490</name>
</gene>
<name>J3EUN6_9EURY</name>
<dbReference type="OrthoDB" id="287437at2157"/>
<reference evidence="3 4" key="1">
    <citation type="journal article" date="2012" name="J. Bacteriol.">
        <title>Draft Genome Sequence of the Extremely Halophilic Archaeon Halogranum salarium B-1T.</title>
        <authorList>
            <person name="Kim K.K."/>
            <person name="Lee K.C."/>
            <person name="Lee J.S."/>
        </authorList>
    </citation>
    <scope>NUCLEOTIDE SEQUENCE [LARGE SCALE GENOMIC DNA]</scope>
    <source>
        <strain evidence="3 4">B-1</strain>
    </source>
</reference>
<comment type="caution">
    <text evidence="3">The sequence shown here is derived from an EMBL/GenBank/DDBJ whole genome shotgun (WGS) entry which is preliminary data.</text>
</comment>
<organism evidence="3 4">
    <name type="scientific">Halogranum salarium B-1</name>
    <dbReference type="NCBI Taxonomy" id="1210908"/>
    <lineage>
        <taxon>Archaea</taxon>
        <taxon>Methanobacteriati</taxon>
        <taxon>Methanobacteriota</taxon>
        <taxon>Stenosarchaea group</taxon>
        <taxon>Halobacteria</taxon>
        <taxon>Halobacteriales</taxon>
        <taxon>Haloferacaceae</taxon>
    </lineage>
</organism>
<keyword evidence="2" id="KW-0812">Transmembrane</keyword>
<sequence length="107" mass="11182">MPNSSSVDTTSSTSSGAANASERAWRFSYTTPRGVGTRVLRGGARSVRTVAFWAAVALPCYAVWLLLGGLLPAEVPLFAATVLFDCCALIVGHNHRSPSVTTGGFAH</sequence>
<feature type="region of interest" description="Disordered" evidence="1">
    <location>
        <begin position="1"/>
        <end position="22"/>
    </location>
</feature>
<feature type="transmembrane region" description="Helical" evidence="2">
    <location>
        <begin position="50"/>
        <end position="69"/>
    </location>
</feature>
<evidence type="ECO:0000256" key="2">
    <source>
        <dbReference type="SAM" id="Phobius"/>
    </source>
</evidence>
<evidence type="ECO:0000313" key="4">
    <source>
        <dbReference type="Proteomes" id="UP000007813"/>
    </source>
</evidence>
<dbReference type="EMBL" id="ALJD01000009">
    <property type="protein sequence ID" value="EJN58132.1"/>
    <property type="molecule type" value="Genomic_DNA"/>
</dbReference>
<proteinExistence type="predicted"/>
<dbReference type="InterPro" id="IPR058341">
    <property type="entry name" value="DUF8028"/>
</dbReference>
<dbReference type="Pfam" id="PF26071">
    <property type="entry name" value="DUF8028"/>
    <property type="match status" value="1"/>
</dbReference>
<evidence type="ECO:0000313" key="3">
    <source>
        <dbReference type="EMBL" id="EJN58132.1"/>
    </source>
</evidence>
<feature type="compositionally biased region" description="Low complexity" evidence="1">
    <location>
        <begin position="1"/>
        <end position="21"/>
    </location>
</feature>